<dbReference type="SMART" id="SM00822">
    <property type="entry name" value="PKS_KR"/>
    <property type="match status" value="1"/>
</dbReference>
<dbReference type="GeneID" id="87923948"/>
<dbReference type="InterPro" id="IPR057326">
    <property type="entry name" value="KR_dom"/>
</dbReference>
<organism evidence="5 6">
    <name type="scientific">Trichoderma aggressivum f. europaeum</name>
    <dbReference type="NCBI Taxonomy" id="173218"/>
    <lineage>
        <taxon>Eukaryota</taxon>
        <taxon>Fungi</taxon>
        <taxon>Dikarya</taxon>
        <taxon>Ascomycota</taxon>
        <taxon>Pezizomycotina</taxon>
        <taxon>Sordariomycetes</taxon>
        <taxon>Hypocreomycetidae</taxon>
        <taxon>Hypocreales</taxon>
        <taxon>Hypocreaceae</taxon>
        <taxon>Trichoderma</taxon>
    </lineage>
</organism>
<dbReference type="PANTHER" id="PTHR43775:SF37">
    <property type="entry name" value="SI:DKEY-61P9.11"/>
    <property type="match status" value="1"/>
</dbReference>
<dbReference type="Proteomes" id="UP001273209">
    <property type="component" value="Unassembled WGS sequence"/>
</dbReference>
<dbReference type="SUPFAM" id="SSF50129">
    <property type="entry name" value="GroES-like"/>
    <property type="match status" value="1"/>
</dbReference>
<evidence type="ECO:0000313" key="6">
    <source>
        <dbReference type="Proteomes" id="UP001273209"/>
    </source>
</evidence>
<keyword evidence="2" id="KW-0597">Phosphoprotein</keyword>
<comment type="caution">
    <text evidence="5">The sequence shown here is derived from an EMBL/GenBank/DDBJ whole genome shotgun (WGS) entry which is preliminary data.</text>
</comment>
<dbReference type="SUPFAM" id="SSF51735">
    <property type="entry name" value="NAD(P)-binding Rossmann-fold domains"/>
    <property type="match status" value="1"/>
</dbReference>
<evidence type="ECO:0000256" key="2">
    <source>
        <dbReference type="ARBA" id="ARBA00022553"/>
    </source>
</evidence>
<dbReference type="EMBL" id="JAWRVG010000049">
    <property type="protein sequence ID" value="KAK4064141.1"/>
    <property type="molecule type" value="Genomic_DNA"/>
</dbReference>
<protein>
    <recommendedName>
        <fullName evidence="4">Ketoreductase domain-containing protein</fullName>
    </recommendedName>
</protein>
<evidence type="ECO:0000256" key="1">
    <source>
        <dbReference type="ARBA" id="ARBA00022450"/>
    </source>
</evidence>
<reference evidence="5" key="1">
    <citation type="submission" date="2023-11" db="EMBL/GenBank/DDBJ databases">
        <title>The genome sequences of three competitors of mushroom-forming fungi.</title>
        <authorList>
            <person name="Beijen E."/>
            <person name="Ohm R.A."/>
        </authorList>
    </citation>
    <scope>NUCLEOTIDE SEQUENCE</scope>
    <source>
        <strain evidence="5">CBS 100526</strain>
    </source>
</reference>
<evidence type="ECO:0000259" key="4">
    <source>
        <dbReference type="SMART" id="SM00822"/>
    </source>
</evidence>
<accession>A0AAE1LWN7</accession>
<dbReference type="PANTHER" id="PTHR43775">
    <property type="entry name" value="FATTY ACID SYNTHASE"/>
    <property type="match status" value="1"/>
</dbReference>
<keyword evidence="6" id="KW-1185">Reference proteome</keyword>
<dbReference type="InterPro" id="IPR036291">
    <property type="entry name" value="NAD(P)-bd_dom_sf"/>
</dbReference>
<dbReference type="GO" id="GO:0016491">
    <property type="term" value="F:oxidoreductase activity"/>
    <property type="evidence" value="ECO:0007669"/>
    <property type="project" value="UniProtKB-KW"/>
</dbReference>
<dbReference type="Gene3D" id="3.40.50.720">
    <property type="entry name" value="NAD(P)-binding Rossmann-like Domain"/>
    <property type="match status" value="1"/>
</dbReference>
<keyword evidence="1" id="KW-0596">Phosphopantetheine</keyword>
<evidence type="ECO:0000313" key="5">
    <source>
        <dbReference type="EMBL" id="KAK4064141.1"/>
    </source>
</evidence>
<proteinExistence type="predicted"/>
<dbReference type="InterPro" id="IPR013968">
    <property type="entry name" value="PKS_KR"/>
</dbReference>
<dbReference type="InterPro" id="IPR011032">
    <property type="entry name" value="GroES-like_sf"/>
</dbReference>
<name>A0AAE1LWN7_9HYPO</name>
<sequence>MDKAGLHIGPLFQRLSDARTGTVQALASGNSADLELDDDDDYHLHSTYTDQSQEATLPFGPRPRTLGCTGEVVSRKQQIVVSTKNPGHRLEIVQPYPRRKHVSMRGPQLEIVIENLARAAPFDQVSSLSRRSAKDFEVWEGLYGSPVEVIGQHMRQIANNIADICSGKTDTLEVLKTDDILDKMRDFGDERSTEYLRLDISRDPAEQGLSQTLANVHKSLDAGGRFLLQELQSVNNWPNHVADIVPGWWWYGAAEDPRDQPCASLVRWKLEDIGEAHDCTVQRLLGGLDEAALFWIAHSGQASRQNPDYAQLVGLAKTIRTEALSNFAVCEADDFINGAVHAPRAYSFVPQDELKIEARVEDQLVLEASKPSRLASLNWVRREPRHLREEVEIELHAMVLNFMAPKPGDHVVVLKAGIFTTQDAVSEKLCLQIPDNHTFDGAATMVTVFSSAVESFFNVVRLEKGQVSKRLASRFIVSSAGVRDVHQRAYLGNLGKIVNSLRHLDGCLEMDTQATVAIREPELEHSASYVLARGLGGLGRSIARYQVENNARWPVPLPRSAGDSLEDADFVHELESLGYAAEFVKVSVVNKEDVARAMQLVPNLKPFSEVKGTWNIHEATCQSGIKLDFFILLSAIRHTFLDIFVQYRNGLGLRELCIDLEAVQDADNVANDDALLNRMNLANTNGDFERELLKAVERGILSLPAT</sequence>
<dbReference type="GO" id="GO:0004312">
    <property type="term" value="F:fatty acid synthase activity"/>
    <property type="evidence" value="ECO:0007669"/>
    <property type="project" value="TreeGrafter"/>
</dbReference>
<dbReference type="GO" id="GO:0044550">
    <property type="term" value="P:secondary metabolite biosynthetic process"/>
    <property type="evidence" value="ECO:0007669"/>
    <property type="project" value="TreeGrafter"/>
</dbReference>
<dbReference type="InterPro" id="IPR050091">
    <property type="entry name" value="PKS_NRPS_Biosynth_Enz"/>
</dbReference>
<dbReference type="RefSeq" id="XP_062751893.1">
    <property type="nucleotide sequence ID" value="XM_062904043.1"/>
</dbReference>
<gene>
    <name evidence="5" type="ORF">Triagg1_9120</name>
</gene>
<dbReference type="AlphaFoldDB" id="A0AAE1LWN7"/>
<dbReference type="GO" id="GO:0006633">
    <property type="term" value="P:fatty acid biosynthetic process"/>
    <property type="evidence" value="ECO:0007669"/>
    <property type="project" value="TreeGrafter"/>
</dbReference>
<dbReference type="Gene3D" id="3.90.180.10">
    <property type="entry name" value="Medium-chain alcohol dehydrogenases, catalytic domain"/>
    <property type="match status" value="1"/>
</dbReference>
<dbReference type="Pfam" id="PF08659">
    <property type="entry name" value="KR"/>
    <property type="match status" value="1"/>
</dbReference>
<feature type="domain" description="Ketoreductase" evidence="4">
    <location>
        <begin position="527"/>
        <end position="666"/>
    </location>
</feature>
<keyword evidence="3" id="KW-0560">Oxidoreductase</keyword>
<evidence type="ECO:0000256" key="3">
    <source>
        <dbReference type="ARBA" id="ARBA00023002"/>
    </source>
</evidence>